<evidence type="ECO:0000313" key="2">
    <source>
        <dbReference type="Proteomes" id="UP000309174"/>
    </source>
</evidence>
<dbReference type="EMBL" id="VCKW01000054">
    <property type="protein sequence ID" value="TMR02170.1"/>
    <property type="molecule type" value="Genomic_DNA"/>
</dbReference>
<evidence type="ECO:0000313" key="1">
    <source>
        <dbReference type="EMBL" id="TMR02170.1"/>
    </source>
</evidence>
<sequence>MQVAVQQQDLDQSLGALGLAQPPGGLGPQRLVHCGEDALAAGLVQCFGSGQCSGLGQQHLQVMVQHDAFGAAAAQPRMLGDLAAAVIDQQFFGVQHDVDLAADQVDRYRVSAHFHRDQ</sequence>
<accession>A0A5C4JFR2</accession>
<organism evidence="1 2">
    <name type="scientific">Actinomadura soli</name>
    <dbReference type="NCBI Taxonomy" id="2508997"/>
    <lineage>
        <taxon>Bacteria</taxon>
        <taxon>Bacillati</taxon>
        <taxon>Actinomycetota</taxon>
        <taxon>Actinomycetes</taxon>
        <taxon>Streptosporangiales</taxon>
        <taxon>Thermomonosporaceae</taxon>
        <taxon>Actinomadura</taxon>
    </lineage>
</organism>
<reference evidence="1 2" key="1">
    <citation type="submission" date="2019-05" db="EMBL/GenBank/DDBJ databases">
        <title>Draft genome sequence of Actinomadura sp. 14C53.</title>
        <authorList>
            <person name="Saricaoglu S."/>
            <person name="Isik K."/>
        </authorList>
    </citation>
    <scope>NUCLEOTIDE SEQUENCE [LARGE SCALE GENOMIC DNA]</scope>
    <source>
        <strain evidence="1 2">14C53</strain>
    </source>
</reference>
<dbReference type="AlphaFoldDB" id="A0A5C4JFR2"/>
<dbReference type="Proteomes" id="UP000309174">
    <property type="component" value="Unassembled WGS sequence"/>
</dbReference>
<gene>
    <name evidence="1" type="ORF">ETD83_13200</name>
</gene>
<keyword evidence="2" id="KW-1185">Reference proteome</keyword>
<proteinExistence type="predicted"/>
<comment type="caution">
    <text evidence="1">The sequence shown here is derived from an EMBL/GenBank/DDBJ whole genome shotgun (WGS) entry which is preliminary data.</text>
</comment>
<protein>
    <submittedName>
        <fullName evidence="1">Uncharacterized protein</fullName>
    </submittedName>
</protein>
<name>A0A5C4JFR2_9ACTN</name>